<dbReference type="Pfam" id="PF01048">
    <property type="entry name" value="PNP_UDP_1"/>
    <property type="match status" value="1"/>
</dbReference>
<dbReference type="PANTHER" id="PTHR46082">
    <property type="entry name" value="ATP/GTP-BINDING PROTEIN-RELATED"/>
    <property type="match status" value="1"/>
</dbReference>
<evidence type="ECO:0000313" key="3">
    <source>
        <dbReference type="EMBL" id="KAL2809824.1"/>
    </source>
</evidence>
<proteinExistence type="predicted"/>
<dbReference type="InterPro" id="IPR053137">
    <property type="entry name" value="NLR-like"/>
</dbReference>
<evidence type="ECO:0000256" key="1">
    <source>
        <dbReference type="SAM" id="MobiDB-lite"/>
    </source>
</evidence>
<dbReference type="Proteomes" id="UP001610334">
    <property type="component" value="Unassembled WGS sequence"/>
</dbReference>
<dbReference type="PANTHER" id="PTHR46082:SF11">
    <property type="entry name" value="AAA+ ATPASE DOMAIN-CONTAINING PROTEIN-RELATED"/>
    <property type="match status" value="1"/>
</dbReference>
<protein>
    <submittedName>
        <fullName evidence="3">Nucleoside phosphorylase domain-containing protein</fullName>
    </submittedName>
</protein>
<dbReference type="EMBL" id="JBFXLT010000081">
    <property type="protein sequence ID" value="KAL2809824.1"/>
    <property type="molecule type" value="Genomic_DNA"/>
</dbReference>
<gene>
    <name evidence="3" type="ORF">BJX63DRAFT_340039</name>
</gene>
<evidence type="ECO:0000259" key="2">
    <source>
        <dbReference type="Pfam" id="PF01048"/>
    </source>
</evidence>
<dbReference type="SUPFAM" id="SSF53167">
    <property type="entry name" value="Purine and uridine phosphorylases"/>
    <property type="match status" value="1"/>
</dbReference>
<feature type="compositionally biased region" description="Polar residues" evidence="1">
    <location>
        <begin position="351"/>
        <end position="363"/>
    </location>
</feature>
<feature type="domain" description="Nucleoside phosphorylase" evidence="2">
    <location>
        <begin position="37"/>
        <end position="327"/>
    </location>
</feature>
<organism evidence="3 4">
    <name type="scientific">Aspergillus granulosus</name>
    <dbReference type="NCBI Taxonomy" id="176169"/>
    <lineage>
        <taxon>Eukaryota</taxon>
        <taxon>Fungi</taxon>
        <taxon>Dikarya</taxon>
        <taxon>Ascomycota</taxon>
        <taxon>Pezizomycotina</taxon>
        <taxon>Eurotiomycetes</taxon>
        <taxon>Eurotiomycetidae</taxon>
        <taxon>Eurotiales</taxon>
        <taxon>Aspergillaceae</taxon>
        <taxon>Aspergillus</taxon>
        <taxon>Aspergillus subgen. Nidulantes</taxon>
    </lineage>
</organism>
<feature type="region of interest" description="Disordered" evidence="1">
    <location>
        <begin position="1"/>
        <end position="33"/>
    </location>
</feature>
<evidence type="ECO:0000313" key="4">
    <source>
        <dbReference type="Proteomes" id="UP001610334"/>
    </source>
</evidence>
<keyword evidence="4" id="KW-1185">Reference proteome</keyword>
<comment type="caution">
    <text evidence="3">The sequence shown here is derived from an EMBL/GenBank/DDBJ whole genome shotgun (WGS) entry which is preliminary data.</text>
</comment>
<feature type="compositionally biased region" description="Basic and acidic residues" evidence="1">
    <location>
        <begin position="8"/>
        <end position="33"/>
    </location>
</feature>
<sequence length="448" mass="48788">MNQISLAQDREPRRATTSAPRRDKPEPPQKTHTDYTVGWICALPVEVAASKAMLDQYHSPLPQGGNDHNVYTLGELNGHNIVIACLPSGVYGSSSASTVAAQMLNTFPAIRFSLMVGIGGGVRSYYTADVRLGDVVVSKPTSTFGGVVQYDIGKAIGGHRIQRTGVLNRPPSILLAAISRLEADHMLNQSSIPNELEAMLVKYPNMEAFSYPGAEYDLLFQPNYQHVDPNDNTCTNCSPQYLTNRRSRRTEAPRIHYGLIASGNQVIKDATTRDEIAQELGGEVLCFEMEAAGLMGDFPCLVIRGICDYADSHKNKLWQPYAAAVAAAYAKELLSVIPMTQVGNAPEARGDSNNRSFAQTPAYQDQPRIPPWQSNWEPHEPQPTAGNSSLGALSGGGLALFALLGCPDCKIVENDRLGEMWICCQCGDGPKLMSHNVECGNCHHRMRS</sequence>
<dbReference type="Gene3D" id="3.40.50.1580">
    <property type="entry name" value="Nucleoside phosphorylase domain"/>
    <property type="match status" value="1"/>
</dbReference>
<name>A0ABR4H314_9EURO</name>
<accession>A0ABR4H314</accession>
<reference evidence="3 4" key="1">
    <citation type="submission" date="2024-07" db="EMBL/GenBank/DDBJ databases">
        <title>Section-level genome sequencing and comparative genomics of Aspergillus sections Usti and Cavernicolus.</title>
        <authorList>
            <consortium name="Lawrence Berkeley National Laboratory"/>
            <person name="Nybo J.L."/>
            <person name="Vesth T.C."/>
            <person name="Theobald S."/>
            <person name="Frisvad J.C."/>
            <person name="Larsen T.O."/>
            <person name="Kjaerboelling I."/>
            <person name="Rothschild-Mancinelli K."/>
            <person name="Lyhne E.K."/>
            <person name="Kogle M.E."/>
            <person name="Barry K."/>
            <person name="Clum A."/>
            <person name="Na H."/>
            <person name="Ledsgaard L."/>
            <person name="Lin J."/>
            <person name="Lipzen A."/>
            <person name="Kuo A."/>
            <person name="Riley R."/>
            <person name="Mondo S."/>
            <person name="Labutti K."/>
            <person name="Haridas S."/>
            <person name="Pangalinan J."/>
            <person name="Salamov A.A."/>
            <person name="Simmons B.A."/>
            <person name="Magnuson J.K."/>
            <person name="Chen J."/>
            <person name="Drula E."/>
            <person name="Henrissat B."/>
            <person name="Wiebenga A."/>
            <person name="Lubbers R.J."/>
            <person name="Gomes A.C."/>
            <person name="Makela M.R."/>
            <person name="Stajich J."/>
            <person name="Grigoriev I.V."/>
            <person name="Mortensen U.H."/>
            <person name="De Vries R.P."/>
            <person name="Baker S.E."/>
            <person name="Andersen M.R."/>
        </authorList>
    </citation>
    <scope>NUCLEOTIDE SEQUENCE [LARGE SCALE GENOMIC DNA]</scope>
    <source>
        <strain evidence="3 4">CBS 588.65</strain>
    </source>
</reference>
<dbReference type="InterPro" id="IPR035994">
    <property type="entry name" value="Nucleoside_phosphorylase_sf"/>
</dbReference>
<dbReference type="InterPro" id="IPR000845">
    <property type="entry name" value="Nucleoside_phosphorylase_d"/>
</dbReference>
<feature type="region of interest" description="Disordered" evidence="1">
    <location>
        <begin position="345"/>
        <end position="388"/>
    </location>
</feature>